<accession>A0A2H1V118</accession>
<protein>
    <submittedName>
        <fullName evidence="1">SFRICE_003545</fullName>
    </submittedName>
</protein>
<sequence length="90" mass="10527">MDGRVWSPDAYEWDIVNEWDVICNDAETDGFLIVRWCYLNCLRKYMITRKKSHGYLSLVGFESALFNDVIVFWSPLVTDGDQNDQEVNAK</sequence>
<organism evidence="1">
    <name type="scientific">Spodoptera frugiperda</name>
    <name type="common">Fall armyworm</name>
    <dbReference type="NCBI Taxonomy" id="7108"/>
    <lineage>
        <taxon>Eukaryota</taxon>
        <taxon>Metazoa</taxon>
        <taxon>Ecdysozoa</taxon>
        <taxon>Arthropoda</taxon>
        <taxon>Hexapoda</taxon>
        <taxon>Insecta</taxon>
        <taxon>Pterygota</taxon>
        <taxon>Neoptera</taxon>
        <taxon>Endopterygota</taxon>
        <taxon>Lepidoptera</taxon>
        <taxon>Glossata</taxon>
        <taxon>Ditrysia</taxon>
        <taxon>Noctuoidea</taxon>
        <taxon>Noctuidae</taxon>
        <taxon>Amphipyrinae</taxon>
        <taxon>Spodoptera</taxon>
    </lineage>
</organism>
<reference evidence="1" key="1">
    <citation type="submission" date="2016-07" db="EMBL/GenBank/DDBJ databases">
        <authorList>
            <person name="Bretaudeau A."/>
        </authorList>
    </citation>
    <scope>NUCLEOTIDE SEQUENCE</scope>
    <source>
        <strain evidence="1">Rice</strain>
        <tissue evidence="1">Whole body</tissue>
    </source>
</reference>
<proteinExistence type="predicted"/>
<gene>
    <name evidence="1" type="ORF">SFRICE_003545</name>
</gene>
<evidence type="ECO:0000313" key="1">
    <source>
        <dbReference type="EMBL" id="SOQ34511.1"/>
    </source>
</evidence>
<dbReference type="AlphaFoldDB" id="A0A2H1V118"/>
<name>A0A2H1V118_SPOFR</name>
<dbReference type="EMBL" id="ODYU01000174">
    <property type="protein sequence ID" value="SOQ34511.1"/>
    <property type="molecule type" value="Genomic_DNA"/>
</dbReference>